<dbReference type="Gene3D" id="3.10.180.10">
    <property type="entry name" value="2,3-Dihydroxybiphenyl 1,2-Dioxygenase, domain 1"/>
    <property type="match status" value="1"/>
</dbReference>
<accession>A0A923HSC4</accession>
<dbReference type="SUPFAM" id="SSF54593">
    <property type="entry name" value="Glyoxalase/Bleomycin resistance protein/Dihydroxybiphenyl dioxygenase"/>
    <property type="match status" value="1"/>
</dbReference>
<comment type="caution">
    <text evidence="2">The sequence shown here is derived from an EMBL/GenBank/DDBJ whole genome shotgun (WGS) entry which is preliminary data.</text>
</comment>
<evidence type="ECO:0000259" key="1">
    <source>
        <dbReference type="PROSITE" id="PS51819"/>
    </source>
</evidence>
<dbReference type="InterPro" id="IPR029068">
    <property type="entry name" value="Glyas_Bleomycin-R_OHBP_Dase"/>
</dbReference>
<dbReference type="PANTHER" id="PTHR35006">
    <property type="entry name" value="GLYOXALASE FAMILY PROTEIN (AFU_ORTHOLOGUE AFUA_5G14830)"/>
    <property type="match status" value="1"/>
</dbReference>
<dbReference type="Proteomes" id="UP000627446">
    <property type="component" value="Unassembled WGS sequence"/>
</dbReference>
<sequence length="123" mass="13028">MIGYVTLGTNNYDAAAKFYDELLAVIGASRFMESDRFIAWAVSPTQPSLGIIKPFDGQAATVGNGTMVSLIVNSRDKVDAVHAKALALGGKDEGPAGPRGDSGFYAGYFRDLDGNKLNVFCMA</sequence>
<reference evidence="2" key="1">
    <citation type="submission" date="2020-08" db="EMBL/GenBank/DDBJ databases">
        <title>Novel species isolated from subtropical streams in China.</title>
        <authorList>
            <person name="Lu H."/>
        </authorList>
    </citation>
    <scope>NUCLEOTIDE SEQUENCE</scope>
    <source>
        <strain evidence="2">LX22W</strain>
    </source>
</reference>
<feature type="domain" description="VOC" evidence="1">
    <location>
        <begin position="1"/>
        <end position="122"/>
    </location>
</feature>
<organism evidence="2 3">
    <name type="scientific">Undibacterium nitidum</name>
    <dbReference type="NCBI Taxonomy" id="2762298"/>
    <lineage>
        <taxon>Bacteria</taxon>
        <taxon>Pseudomonadati</taxon>
        <taxon>Pseudomonadota</taxon>
        <taxon>Betaproteobacteria</taxon>
        <taxon>Burkholderiales</taxon>
        <taxon>Oxalobacteraceae</taxon>
        <taxon>Undibacterium</taxon>
    </lineage>
</organism>
<keyword evidence="3" id="KW-1185">Reference proteome</keyword>
<evidence type="ECO:0000313" key="3">
    <source>
        <dbReference type="Proteomes" id="UP000627446"/>
    </source>
</evidence>
<gene>
    <name evidence="2" type="ORF">H8K36_16965</name>
</gene>
<dbReference type="InterPro" id="IPR037523">
    <property type="entry name" value="VOC_core"/>
</dbReference>
<dbReference type="EMBL" id="JACOFZ010000009">
    <property type="protein sequence ID" value="MBC3883088.1"/>
    <property type="molecule type" value="Genomic_DNA"/>
</dbReference>
<protein>
    <submittedName>
        <fullName evidence="2">VOC family protein</fullName>
    </submittedName>
</protein>
<dbReference type="AlphaFoldDB" id="A0A923HSC4"/>
<dbReference type="InterPro" id="IPR004360">
    <property type="entry name" value="Glyas_Fos-R_dOase_dom"/>
</dbReference>
<name>A0A923HSC4_9BURK</name>
<dbReference type="CDD" id="cd07262">
    <property type="entry name" value="VOC_like"/>
    <property type="match status" value="1"/>
</dbReference>
<dbReference type="PROSITE" id="PS51819">
    <property type="entry name" value="VOC"/>
    <property type="match status" value="1"/>
</dbReference>
<proteinExistence type="predicted"/>
<dbReference type="PANTHER" id="PTHR35006:SF1">
    <property type="entry name" value="BLL2941 PROTEIN"/>
    <property type="match status" value="1"/>
</dbReference>
<dbReference type="Pfam" id="PF00903">
    <property type="entry name" value="Glyoxalase"/>
    <property type="match status" value="1"/>
</dbReference>
<evidence type="ECO:0000313" key="2">
    <source>
        <dbReference type="EMBL" id="MBC3883088.1"/>
    </source>
</evidence>
<dbReference type="RefSeq" id="WP_186917700.1">
    <property type="nucleotide sequence ID" value="NZ_JACOFZ010000009.1"/>
</dbReference>